<evidence type="ECO:0000256" key="7">
    <source>
        <dbReference type="ARBA" id="ARBA00023049"/>
    </source>
</evidence>
<comment type="caution">
    <text evidence="11">The sequence shown here is derived from an EMBL/GenBank/DDBJ whole genome shotgun (WGS) entry which is preliminary data.</text>
</comment>
<dbReference type="SUPFAM" id="SSF63411">
    <property type="entry name" value="LuxS/MPP-like metallohydrolase"/>
    <property type="match status" value="2"/>
</dbReference>
<dbReference type="Pfam" id="PF05193">
    <property type="entry name" value="Peptidase_M16_C"/>
    <property type="match status" value="1"/>
</dbReference>
<dbReference type="AlphaFoldDB" id="A0A176RTZ4"/>
<keyword evidence="5" id="KW-0378">Hydrolase</keyword>
<feature type="domain" description="Peptidase M16 N-terminal" evidence="9">
    <location>
        <begin position="67"/>
        <end position="210"/>
    </location>
</feature>
<reference evidence="11 12" key="1">
    <citation type="submission" date="2016-05" db="EMBL/GenBank/DDBJ databases">
        <title>Single-cell genome of chain-forming Candidatus Thiomargarita nelsonii and comparison to other large sulfur-oxidizing bacteria.</title>
        <authorList>
            <person name="Winkel M."/>
            <person name="Salman V."/>
            <person name="Woyke T."/>
            <person name="Schulz-Vogt H."/>
            <person name="Richter M."/>
            <person name="Flood B."/>
            <person name="Bailey J."/>
            <person name="Amann R."/>
            <person name="Mussmann M."/>
        </authorList>
    </citation>
    <scope>NUCLEOTIDE SEQUENCE [LARGE SCALE GENOMIC DNA]</scope>
    <source>
        <strain evidence="11 12">THI036</strain>
    </source>
</reference>
<keyword evidence="7" id="KW-0482">Metalloprotease</keyword>
<evidence type="ECO:0000313" key="12">
    <source>
        <dbReference type="Proteomes" id="UP000076962"/>
    </source>
</evidence>
<dbReference type="GO" id="GO:0004222">
    <property type="term" value="F:metalloendopeptidase activity"/>
    <property type="evidence" value="ECO:0007669"/>
    <property type="project" value="InterPro"/>
</dbReference>
<evidence type="ECO:0000259" key="10">
    <source>
        <dbReference type="Pfam" id="PF05193"/>
    </source>
</evidence>
<dbReference type="InterPro" id="IPR001431">
    <property type="entry name" value="Pept_M16_Zn_BS"/>
</dbReference>
<dbReference type="EMBL" id="LUTY01002898">
    <property type="protein sequence ID" value="OAD19208.1"/>
    <property type="molecule type" value="Genomic_DNA"/>
</dbReference>
<name>A0A176RTZ4_9GAMM</name>
<keyword evidence="12" id="KW-1185">Reference proteome</keyword>
<evidence type="ECO:0000256" key="3">
    <source>
        <dbReference type="ARBA" id="ARBA00022670"/>
    </source>
</evidence>
<keyword evidence="3 11" id="KW-0645">Protease</keyword>
<comment type="similarity">
    <text evidence="2 8">Belongs to the peptidase M16 family.</text>
</comment>
<evidence type="ECO:0000259" key="9">
    <source>
        <dbReference type="Pfam" id="PF00675"/>
    </source>
</evidence>
<evidence type="ECO:0000256" key="1">
    <source>
        <dbReference type="ARBA" id="ARBA00001947"/>
    </source>
</evidence>
<protein>
    <submittedName>
        <fullName evidence="11">Zinc protease</fullName>
    </submittedName>
</protein>
<evidence type="ECO:0000256" key="5">
    <source>
        <dbReference type="ARBA" id="ARBA00022801"/>
    </source>
</evidence>
<organism evidence="11 12">
    <name type="scientific">Candidatus Thiomargarita nelsonii</name>
    <dbReference type="NCBI Taxonomy" id="1003181"/>
    <lineage>
        <taxon>Bacteria</taxon>
        <taxon>Pseudomonadati</taxon>
        <taxon>Pseudomonadota</taxon>
        <taxon>Gammaproteobacteria</taxon>
        <taxon>Thiotrichales</taxon>
        <taxon>Thiotrichaceae</taxon>
        <taxon>Thiomargarita</taxon>
    </lineage>
</organism>
<feature type="domain" description="Peptidase M16 C-terminal" evidence="10">
    <location>
        <begin position="219"/>
        <end position="403"/>
    </location>
</feature>
<evidence type="ECO:0000313" key="11">
    <source>
        <dbReference type="EMBL" id="OAD19208.1"/>
    </source>
</evidence>
<gene>
    <name evidence="11" type="ORF">THIOM_005171</name>
</gene>
<keyword evidence="6" id="KW-0862">Zinc</keyword>
<evidence type="ECO:0000256" key="6">
    <source>
        <dbReference type="ARBA" id="ARBA00022833"/>
    </source>
</evidence>
<dbReference type="PROSITE" id="PS00143">
    <property type="entry name" value="INSULINASE"/>
    <property type="match status" value="1"/>
</dbReference>
<dbReference type="GO" id="GO:0006508">
    <property type="term" value="P:proteolysis"/>
    <property type="evidence" value="ECO:0007669"/>
    <property type="project" value="UniProtKB-KW"/>
</dbReference>
<proteinExistence type="inferred from homology"/>
<evidence type="ECO:0000256" key="4">
    <source>
        <dbReference type="ARBA" id="ARBA00022723"/>
    </source>
</evidence>
<dbReference type="InterPro" id="IPR007863">
    <property type="entry name" value="Peptidase_M16_C"/>
</dbReference>
<dbReference type="InterPro" id="IPR011765">
    <property type="entry name" value="Pept_M16_N"/>
</dbReference>
<dbReference type="PANTHER" id="PTHR43690:SF17">
    <property type="entry name" value="PROTEIN YHJJ"/>
    <property type="match status" value="1"/>
</dbReference>
<dbReference type="Proteomes" id="UP000076962">
    <property type="component" value="Unassembled WGS sequence"/>
</dbReference>
<dbReference type="InterPro" id="IPR011249">
    <property type="entry name" value="Metalloenz_LuxS/M16"/>
</dbReference>
<evidence type="ECO:0000256" key="8">
    <source>
        <dbReference type="RuleBase" id="RU004447"/>
    </source>
</evidence>
<dbReference type="Pfam" id="PF00675">
    <property type="entry name" value="Peptidase_M16"/>
    <property type="match status" value="1"/>
</dbReference>
<dbReference type="Gene3D" id="3.30.830.10">
    <property type="entry name" value="Metalloenzyme, LuxS/M16 peptidase-like"/>
    <property type="match status" value="2"/>
</dbReference>
<keyword evidence="4" id="KW-0479">Metal-binding</keyword>
<dbReference type="InterPro" id="IPR050626">
    <property type="entry name" value="Peptidase_M16"/>
</dbReference>
<comment type="cofactor">
    <cofactor evidence="1">
        <name>Zn(2+)</name>
        <dbReference type="ChEBI" id="CHEBI:29105"/>
    </cofactor>
</comment>
<dbReference type="PATRIC" id="fig|1003181.4.peg.6852"/>
<accession>A0A176RTZ4</accession>
<sequence>MDILRNIDFTQNPPHISVVNSTTLWEKVMYYKYLQITLVALLLGSTAKLMAGEVHEFTLDNGLQLIVKEDHRAPVVVSQIWYKVGASYEEAGKTGLSHMLEHMMFKGTEKYPPGEFSRIMAANGASDNAFTGTDYTAYFQTLEKSRLHISFEMEADRMRHLVLTEKEFAKERQVVTEERRRSTEDKPISQTNEHFMATAYQTSPYHNPIIGWMSDIQNYTLADLKAWYQRWYAPNNATVVVVGDVEPQAVLALAKQHFGPLKPSQITPPSPRPEVEQFGLKRITIKLPAKLSYLAMGYKVPALKTIAKEEQWEVYALEVLAYILDGGDSARLSKNLVRGQQIATTASAGYDPFSRLTDLFTFSGIPTNAHTVPELEKALREQIQQLQTTLVDKAELERVKTQLRASQVYELDSVFYQGMKIGLLETVGLDWRIFDTYLENLKAVTAEQVQAVARKYLIDKNLTIAVLDPQPLATNQ</sequence>
<evidence type="ECO:0000256" key="2">
    <source>
        <dbReference type="ARBA" id="ARBA00007261"/>
    </source>
</evidence>
<dbReference type="GO" id="GO:0046872">
    <property type="term" value="F:metal ion binding"/>
    <property type="evidence" value="ECO:0007669"/>
    <property type="project" value="UniProtKB-KW"/>
</dbReference>
<dbReference type="PANTHER" id="PTHR43690">
    <property type="entry name" value="NARDILYSIN"/>
    <property type="match status" value="1"/>
</dbReference>